<accession>A0A2K3UWD4</accession>
<evidence type="ECO:0000256" key="3">
    <source>
        <dbReference type="ARBA" id="ARBA00012239"/>
    </source>
</evidence>
<comment type="cofactor">
    <cofactor evidence="1 10">
        <name>pyridoxal 5'-phosphate</name>
        <dbReference type="ChEBI" id="CHEBI:597326"/>
    </cofactor>
</comment>
<evidence type="ECO:0000256" key="1">
    <source>
        <dbReference type="ARBA" id="ARBA00001933"/>
    </source>
</evidence>
<reference evidence="12 13" key="1">
    <citation type="submission" date="2018-01" db="EMBL/GenBank/DDBJ databases">
        <title>Deinococcus koreensis sp. nov., a radiation-resistant bacterium isolated from river water.</title>
        <authorList>
            <person name="Choi A."/>
        </authorList>
    </citation>
    <scope>NUCLEOTIDE SEQUENCE [LARGE SCALE GENOMIC DNA]</scope>
    <source>
        <strain evidence="12 13">SJW1-2</strain>
    </source>
</reference>
<dbReference type="PROSITE" id="PS00595">
    <property type="entry name" value="AA_TRANSFER_CLASS_5"/>
    <property type="match status" value="1"/>
</dbReference>
<comment type="catalytic activity">
    <reaction evidence="9">
        <text>(sulfur carrier)-H + L-cysteine = (sulfur carrier)-SH + L-alanine</text>
        <dbReference type="Rhea" id="RHEA:43892"/>
        <dbReference type="Rhea" id="RHEA-COMP:14737"/>
        <dbReference type="Rhea" id="RHEA-COMP:14739"/>
        <dbReference type="ChEBI" id="CHEBI:29917"/>
        <dbReference type="ChEBI" id="CHEBI:35235"/>
        <dbReference type="ChEBI" id="CHEBI:57972"/>
        <dbReference type="ChEBI" id="CHEBI:64428"/>
        <dbReference type="EC" id="2.8.1.7"/>
    </reaction>
</comment>
<dbReference type="PIRSF" id="PIRSF005572">
    <property type="entry name" value="NifS"/>
    <property type="match status" value="1"/>
</dbReference>
<keyword evidence="7" id="KW-0408">Iron</keyword>
<proteinExistence type="inferred from homology"/>
<dbReference type="GO" id="GO:0046872">
    <property type="term" value="F:metal ion binding"/>
    <property type="evidence" value="ECO:0007669"/>
    <property type="project" value="UniProtKB-KW"/>
</dbReference>
<evidence type="ECO:0000256" key="10">
    <source>
        <dbReference type="RuleBase" id="RU004504"/>
    </source>
</evidence>
<evidence type="ECO:0000313" key="12">
    <source>
        <dbReference type="EMBL" id="PNY80831.1"/>
    </source>
</evidence>
<dbReference type="AlphaFoldDB" id="A0A2K3UWD4"/>
<dbReference type="InterPro" id="IPR016454">
    <property type="entry name" value="Cysteine_dSase"/>
</dbReference>
<name>A0A2K3UWD4_9DEIO</name>
<dbReference type="Gene3D" id="3.40.640.10">
    <property type="entry name" value="Type I PLP-dependent aspartate aminotransferase-like (Major domain)"/>
    <property type="match status" value="1"/>
</dbReference>
<dbReference type="InterPro" id="IPR020578">
    <property type="entry name" value="Aminotrans_V_PyrdxlP_BS"/>
</dbReference>
<dbReference type="Proteomes" id="UP000236379">
    <property type="component" value="Unassembled WGS sequence"/>
</dbReference>
<dbReference type="FunFam" id="3.40.640.10:FF:000084">
    <property type="entry name" value="IscS-like cysteine desulfurase"/>
    <property type="match status" value="1"/>
</dbReference>
<evidence type="ECO:0000259" key="11">
    <source>
        <dbReference type="Pfam" id="PF00266"/>
    </source>
</evidence>
<evidence type="ECO:0000256" key="9">
    <source>
        <dbReference type="ARBA" id="ARBA00050776"/>
    </source>
</evidence>
<dbReference type="SUPFAM" id="SSF53383">
    <property type="entry name" value="PLP-dependent transferases"/>
    <property type="match status" value="1"/>
</dbReference>
<feature type="domain" description="Aminotransferase class V" evidence="11">
    <location>
        <begin position="2"/>
        <end position="369"/>
    </location>
</feature>
<keyword evidence="6" id="KW-0663">Pyridoxal phosphate</keyword>
<keyword evidence="13" id="KW-1185">Reference proteome</keyword>
<evidence type="ECO:0000256" key="2">
    <source>
        <dbReference type="ARBA" id="ARBA00006490"/>
    </source>
</evidence>
<dbReference type="InterPro" id="IPR015421">
    <property type="entry name" value="PyrdxlP-dep_Trfase_major"/>
</dbReference>
<dbReference type="PANTHER" id="PTHR11601">
    <property type="entry name" value="CYSTEINE DESULFURYLASE FAMILY MEMBER"/>
    <property type="match status" value="1"/>
</dbReference>
<dbReference type="Pfam" id="PF00266">
    <property type="entry name" value="Aminotran_5"/>
    <property type="match status" value="1"/>
</dbReference>
<dbReference type="PANTHER" id="PTHR11601:SF34">
    <property type="entry name" value="CYSTEINE DESULFURASE"/>
    <property type="match status" value="1"/>
</dbReference>
<dbReference type="EC" id="2.8.1.7" evidence="3"/>
<dbReference type="Gene3D" id="1.10.260.50">
    <property type="match status" value="1"/>
</dbReference>
<keyword evidence="8" id="KW-0411">Iron-sulfur</keyword>
<evidence type="ECO:0000256" key="8">
    <source>
        <dbReference type="ARBA" id="ARBA00023014"/>
    </source>
</evidence>
<evidence type="ECO:0000256" key="5">
    <source>
        <dbReference type="ARBA" id="ARBA00022723"/>
    </source>
</evidence>
<dbReference type="OrthoDB" id="9808002at2"/>
<comment type="caution">
    <text evidence="12">The sequence shown here is derived from an EMBL/GenBank/DDBJ whole genome shotgun (WGS) entry which is preliminary data.</text>
</comment>
<organism evidence="12 13">
    <name type="scientific">Deinococcus koreensis</name>
    <dbReference type="NCBI Taxonomy" id="2054903"/>
    <lineage>
        <taxon>Bacteria</taxon>
        <taxon>Thermotogati</taxon>
        <taxon>Deinococcota</taxon>
        <taxon>Deinococci</taxon>
        <taxon>Deinococcales</taxon>
        <taxon>Deinococcaceae</taxon>
        <taxon>Deinococcus</taxon>
    </lineage>
</organism>
<keyword evidence="5" id="KW-0479">Metal-binding</keyword>
<dbReference type="GO" id="GO:0031071">
    <property type="term" value="F:cysteine desulfurase activity"/>
    <property type="evidence" value="ECO:0007669"/>
    <property type="project" value="UniProtKB-EC"/>
</dbReference>
<evidence type="ECO:0000256" key="7">
    <source>
        <dbReference type="ARBA" id="ARBA00023004"/>
    </source>
</evidence>
<evidence type="ECO:0000256" key="6">
    <source>
        <dbReference type="ARBA" id="ARBA00022898"/>
    </source>
</evidence>
<gene>
    <name evidence="12" type="ORF">CVO96_05100</name>
</gene>
<protein>
    <recommendedName>
        <fullName evidence="3">cysteine desulfurase</fullName>
        <ecNumber evidence="3">2.8.1.7</ecNumber>
    </recommendedName>
</protein>
<dbReference type="GO" id="GO:0051536">
    <property type="term" value="F:iron-sulfur cluster binding"/>
    <property type="evidence" value="ECO:0007669"/>
    <property type="project" value="UniProtKB-KW"/>
</dbReference>
<dbReference type="EMBL" id="PPPD01000001">
    <property type="protein sequence ID" value="PNY80831.1"/>
    <property type="molecule type" value="Genomic_DNA"/>
</dbReference>
<dbReference type="Gene3D" id="3.90.1150.10">
    <property type="entry name" value="Aspartate Aminotransferase, domain 1"/>
    <property type="match status" value="1"/>
</dbReference>
<dbReference type="InterPro" id="IPR000192">
    <property type="entry name" value="Aminotrans_V_dom"/>
</dbReference>
<evidence type="ECO:0000313" key="13">
    <source>
        <dbReference type="Proteomes" id="UP000236379"/>
    </source>
</evidence>
<comment type="similarity">
    <text evidence="2">Belongs to the class-V pyridoxal-phosphate-dependent aminotransferase family. NifS/IscS subfamily.</text>
</comment>
<dbReference type="RefSeq" id="WP_103311064.1">
    <property type="nucleotide sequence ID" value="NZ_PPPD01000001.1"/>
</dbReference>
<dbReference type="InterPro" id="IPR015424">
    <property type="entry name" value="PyrdxlP-dep_Trfase"/>
</dbReference>
<dbReference type="InterPro" id="IPR015422">
    <property type="entry name" value="PyrdxlP-dep_Trfase_small"/>
</dbReference>
<evidence type="ECO:0000256" key="4">
    <source>
        <dbReference type="ARBA" id="ARBA00022679"/>
    </source>
</evidence>
<sequence length="384" mass="41605">MIYLDYNATTPCDPRVVEEMLPYFTNQFANPSSATHMAGRQAADAVELARGRVAQLVASDPRDVIFTSGATESNNLALYGVARAAQRNGDRRRRIITSAIEHKAVLDPCQDLAQEGFDIQYVPVDSEGFIDLERLQSLLTSDTLLVSIQAANSEIGTIQPIADISEVSGKAGAFFHCDATQAVGRVDIDWQNLPIDLISFSSHKLYGPKGAGALIAQRAVRQRHLSPLLRGGGQESKLRAGTQNVPAIVGFGAACNILKSEAWQETEEASKLRDYFEDMLLKNVSDVIFNGKLNKRLPNTSSVMIKGIEADALIANLPNFALSLGSACNSGAIEPSYVLLSLGLSRSSAESTFRVSMGRWTTKDQISEFVLAIADASRRLLSLQ</sequence>
<keyword evidence="4 12" id="KW-0808">Transferase</keyword>